<gene>
    <name evidence="2" type="ORF">KsCSTR_36960</name>
    <name evidence="1" type="ORF">kuste2377</name>
</gene>
<dbReference type="AlphaFoldDB" id="Q1Q6B4"/>
<name>Q1Q6B4_KUEST</name>
<dbReference type="Proteomes" id="UP000501926">
    <property type="component" value="Chromosome"/>
</dbReference>
<dbReference type="RefSeq" id="WP_230405681.1">
    <property type="nucleotide sequence ID" value="NZ_CP049055.1"/>
</dbReference>
<evidence type="ECO:0000313" key="1">
    <source>
        <dbReference type="EMBL" id="CAJ73123.1"/>
    </source>
</evidence>
<evidence type="ECO:0000313" key="2">
    <source>
        <dbReference type="EMBL" id="QII13075.1"/>
    </source>
</evidence>
<dbReference type="EMBL" id="CP049055">
    <property type="protein sequence ID" value="QII13075.1"/>
    <property type="molecule type" value="Genomic_DNA"/>
</dbReference>
<evidence type="ECO:0000313" key="3">
    <source>
        <dbReference type="Proteomes" id="UP000501926"/>
    </source>
</evidence>
<reference evidence="2 3" key="3">
    <citation type="submission" date="2020-02" db="EMBL/GenBank/DDBJ databases">
        <title>Newly sequenced genome of strain CSTR1 showed variability in Candidatus Kuenenia stuttgartiensis genomes.</title>
        <authorList>
            <person name="Ding C."/>
            <person name="Adrian L."/>
        </authorList>
    </citation>
    <scope>NUCLEOTIDE SEQUENCE [LARGE SCALE GENOMIC DNA]</scope>
    <source>
        <strain evidence="2 3">CSTR1</strain>
    </source>
</reference>
<organism evidence="1">
    <name type="scientific">Kuenenia stuttgartiensis</name>
    <dbReference type="NCBI Taxonomy" id="174633"/>
    <lineage>
        <taxon>Bacteria</taxon>
        <taxon>Pseudomonadati</taxon>
        <taxon>Planctomycetota</taxon>
        <taxon>Candidatus Brocadiia</taxon>
        <taxon>Candidatus Brocadiales</taxon>
        <taxon>Candidatus Brocadiaceae</taxon>
        <taxon>Candidatus Kuenenia</taxon>
    </lineage>
</organism>
<reference evidence="1" key="2">
    <citation type="submission" date="2006-01" db="EMBL/GenBank/DDBJ databases">
        <authorList>
            <person name="Genoscope"/>
        </authorList>
    </citation>
    <scope>NUCLEOTIDE SEQUENCE</scope>
</reference>
<sequence length="87" mass="10183">MMGPKDLNKKNFILWYSLYASQKELEIARSSNREALHRLLKEYAEEVDRVDSTKRLYERIVQPQSLSTQGFDGVLRIDCFSGNEKNI</sequence>
<reference evidence="1" key="1">
    <citation type="journal article" date="2006" name="Nature">
        <title>Deciphering the evolution and metabolism of an anammox bacterium from a community genome.</title>
        <authorList>
            <person name="Strous M."/>
            <person name="Pelletier E."/>
            <person name="Mangenot S."/>
            <person name="Rattei T."/>
            <person name="Lehner A."/>
            <person name="Taylor M.W."/>
            <person name="Horn M."/>
            <person name="Daims H."/>
            <person name="Bartol-Mavel D."/>
            <person name="Wincker P."/>
            <person name="Barbe V."/>
            <person name="Fonknechten N."/>
            <person name="Vallenet D."/>
            <person name="Segurens B."/>
            <person name="Schenowitz-Truong C."/>
            <person name="Medigue C."/>
            <person name="Collingro A."/>
            <person name="Snel B."/>
            <person name="Dutilh B.E."/>
            <person name="OpDenCamp H.J.M."/>
            <person name="vanDerDrift C."/>
            <person name="Cirpus I."/>
            <person name="vanDePas-Schoonen K.T."/>
            <person name="Harhangi H.R."/>
            <person name="vanNiftrik L."/>
            <person name="Schmid M."/>
            <person name="Keltjens J."/>
            <person name="vanDeVossenberg J."/>
            <person name="Kartal B."/>
            <person name="Meier H."/>
            <person name="Frishman D."/>
            <person name="Huynen M.A."/>
            <person name="Mewes H."/>
            <person name="Weissenbach J."/>
            <person name="Jetten M.S.M."/>
            <person name="Wagner M."/>
            <person name="LePaslier D."/>
        </authorList>
    </citation>
    <scope>NUCLEOTIDE SEQUENCE</scope>
</reference>
<accession>Q1Q6B4</accession>
<proteinExistence type="predicted"/>
<protein>
    <submittedName>
        <fullName evidence="1">Uncharacterized protein</fullName>
    </submittedName>
</protein>
<dbReference type="EMBL" id="CT573071">
    <property type="protein sequence ID" value="CAJ73123.1"/>
    <property type="molecule type" value="Genomic_DNA"/>
</dbReference>